<dbReference type="EMBL" id="FNQF01000004">
    <property type="protein sequence ID" value="SEA21631.1"/>
    <property type="molecule type" value="Genomic_DNA"/>
</dbReference>
<feature type="repeat" description="TPR" evidence="3">
    <location>
        <begin position="293"/>
        <end position="326"/>
    </location>
</feature>
<dbReference type="Proteomes" id="UP000198820">
    <property type="component" value="Unassembled WGS sequence"/>
</dbReference>
<dbReference type="PANTHER" id="PTHR45586:SF1">
    <property type="entry name" value="LIPOPOLYSACCHARIDE ASSEMBLY PROTEIN B"/>
    <property type="match status" value="1"/>
</dbReference>
<name>A0A1H3ZE06_9FLAO</name>
<dbReference type="SUPFAM" id="SSF81901">
    <property type="entry name" value="HCP-like"/>
    <property type="match status" value="1"/>
</dbReference>
<dbReference type="PROSITE" id="PS50293">
    <property type="entry name" value="TPR_REGION"/>
    <property type="match status" value="1"/>
</dbReference>
<protein>
    <submittedName>
        <fullName evidence="5">Tetratricopeptide repeat-containing protein</fullName>
    </submittedName>
</protein>
<dbReference type="PROSITE" id="PS50005">
    <property type="entry name" value="TPR"/>
    <property type="match status" value="1"/>
</dbReference>
<feature type="chain" id="PRO_5011450769" evidence="4">
    <location>
        <begin position="19"/>
        <end position="421"/>
    </location>
</feature>
<evidence type="ECO:0000256" key="1">
    <source>
        <dbReference type="ARBA" id="ARBA00022737"/>
    </source>
</evidence>
<dbReference type="AlphaFoldDB" id="A0A1H3ZE06"/>
<dbReference type="Gene3D" id="1.25.40.10">
    <property type="entry name" value="Tetratricopeptide repeat domain"/>
    <property type="match status" value="4"/>
</dbReference>
<evidence type="ECO:0000313" key="5">
    <source>
        <dbReference type="EMBL" id="SEA21631.1"/>
    </source>
</evidence>
<evidence type="ECO:0000256" key="4">
    <source>
        <dbReference type="SAM" id="SignalP"/>
    </source>
</evidence>
<dbReference type="InterPro" id="IPR051012">
    <property type="entry name" value="CellSynth/LPSAsmb/PSIAsmb"/>
</dbReference>
<dbReference type="InterPro" id="IPR019734">
    <property type="entry name" value="TPR_rpt"/>
</dbReference>
<keyword evidence="1" id="KW-0677">Repeat</keyword>
<dbReference type="SMART" id="SM00028">
    <property type="entry name" value="TPR"/>
    <property type="match status" value="6"/>
</dbReference>
<dbReference type="Pfam" id="PF13174">
    <property type="entry name" value="TPR_6"/>
    <property type="match status" value="1"/>
</dbReference>
<feature type="signal peptide" evidence="4">
    <location>
        <begin position="1"/>
        <end position="18"/>
    </location>
</feature>
<dbReference type="Pfam" id="PF14559">
    <property type="entry name" value="TPR_19"/>
    <property type="match status" value="1"/>
</dbReference>
<keyword evidence="2 3" id="KW-0802">TPR repeat</keyword>
<keyword evidence="6" id="KW-1185">Reference proteome</keyword>
<gene>
    <name evidence="5" type="ORF">SAMN05421540_10439</name>
</gene>
<evidence type="ECO:0000256" key="3">
    <source>
        <dbReference type="PROSITE-ProRule" id="PRU00339"/>
    </source>
</evidence>
<accession>A0A1H3ZE06</accession>
<sequence length="421" mass="47994">MKKTIFSLALLATTSLFAQKSEIKDAQDAIENEDFSSAISYLKTAKKLKSDLNEKWLSRFYLAQGQSHSMRAFSGNSQDMMSDIDTAVNSYEEVIKLGRDVEDANIGISNLKDNLVNSAIDDQKKGENSLAADKLYKSYEMNEQDTMYLYYAASSAVNARDYDEALTYYKRLMDLEYTGVRTNYIATDVESGEEVTFNSKEERDFSVKSDQYTNPKDDVTESVRGEIAKNISLIYIQQEKTDEALIAIEEAKKENPNDIAIIQAEADLHYRLGNLEKYSELMKKAVEQDPDNADLLYNLGVSAEQLGDVKTAQKYYKQAIELNPEMENAYINMATTTLSKEREIVEEMNSLGTSKADNKKYQKLNEEKKQYYSDALPYLEKAIEINPQNIGAMQTMMNIYFQLGKDEKAEEIKSRIDEIRK</sequence>
<organism evidence="5 6">
    <name type="scientific">Psychroflexus halocasei</name>
    <dbReference type="NCBI Taxonomy" id="908615"/>
    <lineage>
        <taxon>Bacteria</taxon>
        <taxon>Pseudomonadati</taxon>
        <taxon>Bacteroidota</taxon>
        <taxon>Flavobacteriia</taxon>
        <taxon>Flavobacteriales</taxon>
        <taxon>Flavobacteriaceae</taxon>
        <taxon>Psychroflexus</taxon>
    </lineage>
</organism>
<keyword evidence="4" id="KW-0732">Signal</keyword>
<dbReference type="SUPFAM" id="SSF48452">
    <property type="entry name" value="TPR-like"/>
    <property type="match status" value="1"/>
</dbReference>
<proteinExistence type="predicted"/>
<dbReference type="PANTHER" id="PTHR45586">
    <property type="entry name" value="TPR REPEAT-CONTAINING PROTEIN PA4667"/>
    <property type="match status" value="1"/>
</dbReference>
<dbReference type="Pfam" id="PF13181">
    <property type="entry name" value="TPR_8"/>
    <property type="match status" value="1"/>
</dbReference>
<dbReference type="RefSeq" id="WP_093242244.1">
    <property type="nucleotide sequence ID" value="NZ_FNQF01000004.1"/>
</dbReference>
<reference evidence="5 6" key="1">
    <citation type="submission" date="2016-10" db="EMBL/GenBank/DDBJ databases">
        <authorList>
            <person name="de Groot N.N."/>
        </authorList>
    </citation>
    <scope>NUCLEOTIDE SEQUENCE [LARGE SCALE GENOMIC DNA]</scope>
    <source>
        <strain evidence="5 6">DSM 23581</strain>
    </source>
</reference>
<dbReference type="STRING" id="908615.SAMN05421540_10439"/>
<evidence type="ECO:0000313" key="6">
    <source>
        <dbReference type="Proteomes" id="UP000198820"/>
    </source>
</evidence>
<dbReference type="InterPro" id="IPR011990">
    <property type="entry name" value="TPR-like_helical_dom_sf"/>
</dbReference>
<dbReference type="Pfam" id="PF00515">
    <property type="entry name" value="TPR_1"/>
    <property type="match status" value="1"/>
</dbReference>
<evidence type="ECO:0000256" key="2">
    <source>
        <dbReference type="ARBA" id="ARBA00022803"/>
    </source>
</evidence>